<dbReference type="Proteomes" id="UP000297280">
    <property type="component" value="Unassembled WGS sequence"/>
</dbReference>
<dbReference type="EMBL" id="PQXO01000177">
    <property type="protein sequence ID" value="TGO88193.1"/>
    <property type="molecule type" value="Genomic_DNA"/>
</dbReference>
<feature type="region of interest" description="Disordered" evidence="1">
    <location>
        <begin position="110"/>
        <end position="144"/>
    </location>
</feature>
<evidence type="ECO:0000313" key="3">
    <source>
        <dbReference type="Proteomes" id="UP000297280"/>
    </source>
</evidence>
<sequence>MAPLLEDPRIRQTWNQFSQNAEHATENAAAGIWTFQHTYLNPCFSTIGNGFNSCSAQCFPGQEERARRLRERGRTRGRAEFSFDFYDDWDEDEGMLGGWGNDELDRLLAGSGSHSGNVNEAPKRKRGMSYGTRGRKKGLEGDPTIIPSTSAIGFLGRLPWKLGGTLRYKPSAADLQEHPGAHRSDYNGVGEEADALMGDDLDDDVRDFMRGHTRNRSSTQSSGETSDSFRSRGDLFPSDEEDAVPLSDEFAMVLERRNTNSGTDDKSSGKTRSSKGKRPAQSRDASRTTQTSRPKGVRSGSGMSLQSTPDRLEPDLINTLSIEDLQLEEERIRLEEDEEVERKRQAALRLARERGLHAGEISEPMSSEPKQDIEEVEDEPTPPEVVEVIQATDLPPAQSEPQDDEDTTEIKDIDKDKENNFVPARLPNFG</sequence>
<evidence type="ECO:0000313" key="2">
    <source>
        <dbReference type="EMBL" id="TGO88193.1"/>
    </source>
</evidence>
<evidence type="ECO:0000256" key="1">
    <source>
        <dbReference type="SAM" id="MobiDB-lite"/>
    </source>
</evidence>
<keyword evidence="3" id="KW-1185">Reference proteome</keyword>
<comment type="caution">
    <text evidence="2">The sequence shown here is derived from an EMBL/GenBank/DDBJ whole genome shotgun (WGS) entry which is preliminary data.</text>
</comment>
<protein>
    <submittedName>
        <fullName evidence="2">Uncharacterized protein</fullName>
    </submittedName>
</protein>
<accession>A0A4Z1KUS2</accession>
<proteinExistence type="predicted"/>
<organism evidence="2 3">
    <name type="scientific">Botrytis porri</name>
    <dbReference type="NCBI Taxonomy" id="87229"/>
    <lineage>
        <taxon>Eukaryota</taxon>
        <taxon>Fungi</taxon>
        <taxon>Dikarya</taxon>
        <taxon>Ascomycota</taxon>
        <taxon>Pezizomycotina</taxon>
        <taxon>Leotiomycetes</taxon>
        <taxon>Helotiales</taxon>
        <taxon>Sclerotiniaceae</taxon>
        <taxon>Botrytis</taxon>
    </lineage>
</organism>
<feature type="compositionally biased region" description="Basic and acidic residues" evidence="1">
    <location>
        <begin position="408"/>
        <end position="419"/>
    </location>
</feature>
<dbReference type="OrthoDB" id="5421971at2759"/>
<gene>
    <name evidence="2" type="ORF">BPOR_0177g00060</name>
</gene>
<feature type="compositionally biased region" description="Low complexity" evidence="1">
    <location>
        <begin position="217"/>
        <end position="226"/>
    </location>
</feature>
<feature type="region of interest" description="Disordered" evidence="1">
    <location>
        <begin position="202"/>
        <end position="316"/>
    </location>
</feature>
<feature type="region of interest" description="Disordered" evidence="1">
    <location>
        <begin position="355"/>
        <end position="430"/>
    </location>
</feature>
<feature type="compositionally biased region" description="Basic and acidic residues" evidence="1">
    <location>
        <begin position="254"/>
        <end position="268"/>
    </location>
</feature>
<dbReference type="AlphaFoldDB" id="A0A4Z1KUS2"/>
<reference evidence="2 3" key="1">
    <citation type="submission" date="2017-12" db="EMBL/GenBank/DDBJ databases">
        <title>Comparative genomics of Botrytis spp.</title>
        <authorList>
            <person name="Valero-Jimenez C.A."/>
            <person name="Tapia P."/>
            <person name="Veloso J."/>
            <person name="Silva-Moreno E."/>
            <person name="Staats M."/>
            <person name="Valdes J.H."/>
            <person name="Van Kan J.A.L."/>
        </authorList>
    </citation>
    <scope>NUCLEOTIDE SEQUENCE [LARGE SCALE GENOMIC DNA]</scope>
    <source>
        <strain evidence="2 3">MUCL3349</strain>
    </source>
</reference>
<name>A0A4Z1KUS2_9HELO</name>